<evidence type="ECO:0000313" key="3">
    <source>
        <dbReference type="Proteomes" id="UP000663848"/>
    </source>
</evidence>
<gene>
    <name evidence="2" type="ORF">QYT958_LOCUS26978</name>
</gene>
<reference evidence="2" key="1">
    <citation type="submission" date="2021-02" db="EMBL/GenBank/DDBJ databases">
        <authorList>
            <person name="Nowell W R."/>
        </authorList>
    </citation>
    <scope>NUCLEOTIDE SEQUENCE</scope>
</reference>
<organism evidence="2 3">
    <name type="scientific">Rotaria socialis</name>
    <dbReference type="NCBI Taxonomy" id="392032"/>
    <lineage>
        <taxon>Eukaryota</taxon>
        <taxon>Metazoa</taxon>
        <taxon>Spiralia</taxon>
        <taxon>Gnathifera</taxon>
        <taxon>Rotifera</taxon>
        <taxon>Eurotatoria</taxon>
        <taxon>Bdelloidea</taxon>
        <taxon>Philodinida</taxon>
        <taxon>Philodinidae</taxon>
        <taxon>Rotaria</taxon>
    </lineage>
</organism>
<name>A0A821RW41_9BILA</name>
<evidence type="ECO:0000256" key="1">
    <source>
        <dbReference type="SAM" id="MobiDB-lite"/>
    </source>
</evidence>
<proteinExistence type="predicted"/>
<feature type="compositionally biased region" description="Low complexity" evidence="1">
    <location>
        <begin position="10"/>
        <end position="33"/>
    </location>
</feature>
<protein>
    <submittedName>
        <fullName evidence="2">Uncharacterized protein</fullName>
    </submittedName>
</protein>
<accession>A0A821RW41</accession>
<dbReference type="Proteomes" id="UP000663848">
    <property type="component" value="Unassembled WGS sequence"/>
</dbReference>
<evidence type="ECO:0000313" key="2">
    <source>
        <dbReference type="EMBL" id="CAF4848361.1"/>
    </source>
</evidence>
<dbReference type="AlphaFoldDB" id="A0A821RW41"/>
<dbReference type="EMBL" id="CAJOBR010006647">
    <property type="protein sequence ID" value="CAF4848361.1"/>
    <property type="molecule type" value="Genomic_DNA"/>
</dbReference>
<feature type="compositionally biased region" description="Polar residues" evidence="1">
    <location>
        <begin position="43"/>
        <end position="52"/>
    </location>
</feature>
<sequence length="52" mass="5701">MSTWQQHVLSNTANNNSNQSINNHNVNHRSSSVETCDSLGDINHTSSLSGDF</sequence>
<feature type="non-terminal residue" evidence="2">
    <location>
        <position position="52"/>
    </location>
</feature>
<feature type="region of interest" description="Disordered" evidence="1">
    <location>
        <begin position="1"/>
        <end position="52"/>
    </location>
</feature>
<comment type="caution">
    <text evidence="2">The sequence shown here is derived from an EMBL/GenBank/DDBJ whole genome shotgun (WGS) entry which is preliminary data.</text>
</comment>